<sequence>MTQIVELKGTEKRLYQLVAPLVMNPVVLKQNYNYPFRTSENFIWFVAVEGKEIVGFIPLEHKKSEAIINNYYIKENNAEVLKALLEKVIDSTDEDKQLSSVTFIEHQKIFQELGFSVEKEWKRYVKMNKEK</sequence>
<evidence type="ECO:0000313" key="5">
    <source>
        <dbReference type="EMBL" id="KAA5420688.1"/>
    </source>
</evidence>
<dbReference type="SUPFAM" id="SSF55729">
    <property type="entry name" value="Acyl-CoA N-acyltransferases (Nat)"/>
    <property type="match status" value="1"/>
</dbReference>
<gene>
    <name evidence="2" type="ORF">BcellWH2_00434</name>
    <name evidence="7" type="ORF">DWX97_17970</name>
    <name evidence="4" type="ORF">F2Y81_23310</name>
    <name evidence="3" type="ORF">F2Y86_25670</name>
    <name evidence="5" type="ORF">F2Y87_07180</name>
    <name evidence="6" type="ORF">RO785_12110</name>
</gene>
<evidence type="ECO:0000313" key="12">
    <source>
        <dbReference type="Proteomes" id="UP000482653"/>
    </source>
</evidence>
<dbReference type="EMBL" id="JAVSNH010000001">
    <property type="protein sequence ID" value="MDT4511713.1"/>
    <property type="molecule type" value="Genomic_DNA"/>
</dbReference>
<dbReference type="Proteomes" id="UP000283341">
    <property type="component" value="Unassembled WGS sequence"/>
</dbReference>
<reference evidence="10 11" key="3">
    <citation type="journal article" date="2019" name="Nat. Med.">
        <title>A library of human gut bacterial isolates paired with longitudinal multiomics data enables mechanistic microbiome research.</title>
        <authorList>
            <person name="Poyet M."/>
            <person name="Groussin M."/>
            <person name="Gibbons S.M."/>
            <person name="Avila-Pacheco J."/>
            <person name="Jiang X."/>
            <person name="Kearney S.M."/>
            <person name="Perrotta A.R."/>
            <person name="Berdy B."/>
            <person name="Zhao S."/>
            <person name="Lieberman T.D."/>
            <person name="Swanson P.K."/>
            <person name="Smith M."/>
            <person name="Roesemann S."/>
            <person name="Alexander J.E."/>
            <person name="Rich S.A."/>
            <person name="Livny J."/>
            <person name="Vlamakis H."/>
            <person name="Clish C."/>
            <person name="Bullock K."/>
            <person name="Deik A."/>
            <person name="Scott J."/>
            <person name="Pierce K.A."/>
            <person name="Xavier R.J."/>
            <person name="Alm E.J."/>
        </authorList>
    </citation>
    <scope>NUCLEOTIDE SEQUENCE [LARGE SCALE GENOMIC DNA]</scope>
    <source>
        <strain evidence="4 11">BIOML-A6</strain>
        <strain evidence="3 10">BIOML-A7</strain>
        <strain evidence="5 12">BIOML-A8</strain>
    </source>
</reference>
<dbReference type="Proteomes" id="UP000061809">
    <property type="component" value="Chromosome"/>
</dbReference>
<dbReference type="Proteomes" id="UP000325055">
    <property type="component" value="Unassembled WGS sequence"/>
</dbReference>
<dbReference type="KEGG" id="bcel:BcellWH2_00434"/>
<dbReference type="EMBL" id="VVYW01000034">
    <property type="protein sequence ID" value="KAA5402633.1"/>
    <property type="molecule type" value="Genomic_DNA"/>
</dbReference>
<dbReference type="EMBL" id="VVYV01000054">
    <property type="protein sequence ID" value="KAA5413264.1"/>
    <property type="molecule type" value="Genomic_DNA"/>
</dbReference>
<evidence type="ECO:0000313" key="11">
    <source>
        <dbReference type="Proteomes" id="UP000448877"/>
    </source>
</evidence>
<evidence type="ECO:0000313" key="10">
    <source>
        <dbReference type="Proteomes" id="UP000325055"/>
    </source>
</evidence>
<dbReference type="Proteomes" id="UP000448877">
    <property type="component" value="Unassembled WGS sequence"/>
</dbReference>
<dbReference type="RefSeq" id="WP_007213862.1">
    <property type="nucleotide sequence ID" value="NZ_CABMLT010000016.1"/>
</dbReference>
<feature type="domain" description="N-acetyltransferase" evidence="1">
    <location>
        <begin position="1"/>
        <end position="131"/>
    </location>
</feature>
<dbReference type="GeneID" id="66308157"/>
<dbReference type="InterPro" id="IPR000182">
    <property type="entry name" value="GNAT_dom"/>
</dbReference>
<reference evidence="6" key="4">
    <citation type="submission" date="2023-08" db="EMBL/GenBank/DDBJ databases">
        <title>Reintroducing virulent viruses to syntetic microbiomes.</title>
        <authorList>
            <person name="Wilde J."/>
            <person name="Boyes R."/>
            <person name="Robinson A.V."/>
            <person name="Daisley B.A."/>
            <person name="Allen-Vercoe E."/>
        </authorList>
    </citation>
    <scope>NUCLEOTIDE SEQUENCE</scope>
    <source>
        <strain evidence="6">225I_12FAA</strain>
    </source>
</reference>
<evidence type="ECO:0000313" key="2">
    <source>
        <dbReference type="EMBL" id="ALJ57709.1"/>
    </source>
</evidence>
<evidence type="ECO:0000313" key="4">
    <source>
        <dbReference type="EMBL" id="KAA5413264.1"/>
    </source>
</evidence>
<dbReference type="PATRIC" id="fig|246787.4.peg.457"/>
<dbReference type="eggNOG" id="ENOG5032A9E">
    <property type="taxonomic scope" value="Bacteria"/>
</dbReference>
<proteinExistence type="predicted"/>
<dbReference type="STRING" id="246787.BcellWH2_00434"/>
<evidence type="ECO:0000313" key="9">
    <source>
        <dbReference type="Proteomes" id="UP000283341"/>
    </source>
</evidence>
<dbReference type="PROSITE" id="PS51186">
    <property type="entry name" value="GNAT"/>
    <property type="match status" value="1"/>
</dbReference>
<dbReference type="InterPro" id="IPR016181">
    <property type="entry name" value="Acyl_CoA_acyltransferase"/>
</dbReference>
<name>A0A0P0GIV4_9BACE</name>
<evidence type="ECO:0000313" key="6">
    <source>
        <dbReference type="EMBL" id="MDT4511713.1"/>
    </source>
</evidence>
<dbReference type="GO" id="GO:0016747">
    <property type="term" value="F:acyltransferase activity, transferring groups other than amino-acyl groups"/>
    <property type="evidence" value="ECO:0007669"/>
    <property type="project" value="InterPro"/>
</dbReference>
<reference evidence="2 8" key="1">
    <citation type="journal article" date="2015" name="Science">
        <title>Genetic determinants of in vivo fitness and diet responsiveness in multiple human gut Bacteroides.</title>
        <authorList>
            <person name="Wu M."/>
            <person name="McNulty N.P."/>
            <person name="Rodionov D.A."/>
            <person name="Khoroshkin M.S."/>
            <person name="Griffin N.W."/>
            <person name="Cheng J."/>
            <person name="Latreille P."/>
            <person name="Kerstetter R.A."/>
            <person name="Terrapon N."/>
            <person name="Henrissat B."/>
            <person name="Osterman A.L."/>
            <person name="Gordon J.I."/>
        </authorList>
    </citation>
    <scope>NUCLEOTIDE SEQUENCE [LARGE SCALE GENOMIC DNA]</scope>
    <source>
        <strain evidence="2 8">WH2</strain>
    </source>
</reference>
<dbReference type="Proteomes" id="UP000482653">
    <property type="component" value="Unassembled WGS sequence"/>
</dbReference>
<dbReference type="EMBL" id="CP012801">
    <property type="protein sequence ID" value="ALJ57709.1"/>
    <property type="molecule type" value="Genomic_DNA"/>
</dbReference>
<dbReference type="EMBL" id="QRVJ01000018">
    <property type="protein sequence ID" value="RGS34937.1"/>
    <property type="molecule type" value="Genomic_DNA"/>
</dbReference>
<dbReference type="Proteomes" id="UP001266995">
    <property type="component" value="Unassembled WGS sequence"/>
</dbReference>
<protein>
    <recommendedName>
        <fullName evidence="1">N-acetyltransferase domain-containing protein</fullName>
    </recommendedName>
</protein>
<dbReference type="EMBL" id="VVYX01000007">
    <property type="protein sequence ID" value="KAA5420688.1"/>
    <property type="molecule type" value="Genomic_DNA"/>
</dbReference>
<evidence type="ECO:0000313" key="7">
    <source>
        <dbReference type="EMBL" id="RGS34937.1"/>
    </source>
</evidence>
<accession>A0A0P0GIV4</accession>
<evidence type="ECO:0000313" key="8">
    <source>
        <dbReference type="Proteomes" id="UP000061809"/>
    </source>
</evidence>
<reference evidence="7 9" key="2">
    <citation type="submission" date="2018-08" db="EMBL/GenBank/DDBJ databases">
        <title>A genome reference for cultivated species of the human gut microbiota.</title>
        <authorList>
            <person name="Zou Y."/>
            <person name="Xue W."/>
            <person name="Luo G."/>
        </authorList>
    </citation>
    <scope>NUCLEOTIDE SEQUENCE [LARGE SCALE GENOMIC DNA]</scope>
    <source>
        <strain evidence="7 9">AF22-3AC</strain>
    </source>
</reference>
<organism evidence="2 8">
    <name type="scientific">Bacteroides cellulosilyticus</name>
    <dbReference type="NCBI Taxonomy" id="246787"/>
    <lineage>
        <taxon>Bacteria</taxon>
        <taxon>Pseudomonadati</taxon>
        <taxon>Bacteroidota</taxon>
        <taxon>Bacteroidia</taxon>
        <taxon>Bacteroidales</taxon>
        <taxon>Bacteroidaceae</taxon>
        <taxon>Bacteroides</taxon>
    </lineage>
</organism>
<dbReference type="AlphaFoldDB" id="A0A0P0GIV4"/>
<evidence type="ECO:0000313" key="3">
    <source>
        <dbReference type="EMBL" id="KAA5402633.1"/>
    </source>
</evidence>
<dbReference type="Gene3D" id="3.40.630.30">
    <property type="match status" value="1"/>
</dbReference>
<evidence type="ECO:0000259" key="1">
    <source>
        <dbReference type="PROSITE" id="PS51186"/>
    </source>
</evidence>